<gene>
    <name evidence="2" type="ORF">QBC41DRAFT_302446</name>
</gene>
<feature type="region of interest" description="Disordered" evidence="1">
    <location>
        <begin position="414"/>
        <end position="594"/>
    </location>
</feature>
<dbReference type="AlphaFoldDB" id="A0AA39ZEH6"/>
<feature type="region of interest" description="Disordered" evidence="1">
    <location>
        <begin position="1"/>
        <end position="27"/>
    </location>
</feature>
<name>A0AA39ZEH6_9PEZI</name>
<accession>A0AA39ZEH6</accession>
<reference evidence="2" key="1">
    <citation type="submission" date="2023-06" db="EMBL/GenBank/DDBJ databases">
        <title>Genome-scale phylogeny and comparative genomics of the fungal order Sordariales.</title>
        <authorList>
            <consortium name="Lawrence Berkeley National Laboratory"/>
            <person name="Hensen N."/>
            <person name="Bonometti L."/>
            <person name="Westerberg I."/>
            <person name="Brannstrom I.O."/>
            <person name="Guillou S."/>
            <person name="Cros-Aarteil S."/>
            <person name="Calhoun S."/>
            <person name="Haridas S."/>
            <person name="Kuo A."/>
            <person name="Mondo S."/>
            <person name="Pangilinan J."/>
            <person name="Riley R."/>
            <person name="Labutti K."/>
            <person name="Andreopoulos B."/>
            <person name="Lipzen A."/>
            <person name="Chen C."/>
            <person name="Yanf M."/>
            <person name="Daum C."/>
            <person name="Ng V."/>
            <person name="Clum A."/>
            <person name="Steindorff A."/>
            <person name="Ohm R."/>
            <person name="Martin F."/>
            <person name="Silar P."/>
            <person name="Natvig D."/>
            <person name="Lalanne C."/>
            <person name="Gautier V."/>
            <person name="Ament-Velasquez S.L."/>
            <person name="Kruys A."/>
            <person name="Hutchinson M.I."/>
            <person name="Powell A.J."/>
            <person name="Barry K."/>
            <person name="Miller A.N."/>
            <person name="Grigoriev I.V."/>
            <person name="Debuchy R."/>
            <person name="Gladieux P."/>
            <person name="Thoren M.H."/>
            <person name="Johannesson H."/>
        </authorList>
    </citation>
    <scope>NUCLEOTIDE SEQUENCE</scope>
    <source>
        <strain evidence="2">CBS 307.81</strain>
    </source>
</reference>
<comment type="caution">
    <text evidence="2">The sequence shown here is derived from an EMBL/GenBank/DDBJ whole genome shotgun (WGS) entry which is preliminary data.</text>
</comment>
<dbReference type="Proteomes" id="UP001174997">
    <property type="component" value="Unassembled WGS sequence"/>
</dbReference>
<feature type="region of interest" description="Disordered" evidence="1">
    <location>
        <begin position="625"/>
        <end position="660"/>
    </location>
</feature>
<feature type="compositionally biased region" description="Polar residues" evidence="1">
    <location>
        <begin position="444"/>
        <end position="457"/>
    </location>
</feature>
<dbReference type="EMBL" id="JAULSY010000042">
    <property type="protein sequence ID" value="KAK0669474.1"/>
    <property type="molecule type" value="Genomic_DNA"/>
</dbReference>
<feature type="compositionally biased region" description="Gly residues" evidence="1">
    <location>
        <begin position="458"/>
        <end position="471"/>
    </location>
</feature>
<feature type="compositionally biased region" description="Polar residues" evidence="1">
    <location>
        <begin position="288"/>
        <end position="308"/>
    </location>
</feature>
<evidence type="ECO:0000256" key="1">
    <source>
        <dbReference type="SAM" id="MobiDB-lite"/>
    </source>
</evidence>
<feature type="compositionally biased region" description="Basic and acidic residues" evidence="1">
    <location>
        <begin position="259"/>
        <end position="287"/>
    </location>
</feature>
<sequence>MDQEIENMGGGGGGGDQDPRGRSRKPTVTVCHVCGDRVRPQLYCPSCGHPLCGRCREDSSLQQNRQEVGGMNGAVGGGSGGGGEQHRLGVEEEVEGVSVAVATGLPSPAVSASPDEGVGGIKGVEGGERQVEVIRKSNGEIITVEKRRSVKTNPFVIADQIAKAKVSDPQVSSTTIHVVATPPGSKPPKYDLTTVVDRKRRGPVASTDAAEHPRTRQSQWEPHLGRLSHSYASSSRGSSVAPPSSHGGPSHNAGLLAAAEERERETSAALKAKESPHVHHRPDREPNRTTPSPSSQASNDRTHALQQQAKRERERATPPVLRRVKVLAQRDKSGTLQQVLQVDVDSGGAQDHGGVETGGGGRTSSGKSIPRVRVTSPPAWLKGSGAGAAAAAAAAVAAQPGSIAGRLRRVDADKGIDSGKTKSSPQLYQQQSRGVKEKEERGTTDSTATVTVVRSGQQAGGSGGGGGGSGGFDPREGSNSQVSPRGFGRKGDQVLPRSYPFSPGQHQQQSGGGSSFPTGGQHSHGSTGFWKVPSSVNMSLAAAGAGGGSKTTSEATVDGSRFGGGGGERGQRSGGSVGGTGTGTGGTGTLMVEGDEDDDVGIQGLTIVLHLRGKDDLVISTDLTREGGGAGAGGGGNGSSVRSSRSMGMSGISSGFGERG</sequence>
<organism evidence="2 3">
    <name type="scientific">Cercophora samala</name>
    <dbReference type="NCBI Taxonomy" id="330535"/>
    <lineage>
        <taxon>Eukaryota</taxon>
        <taxon>Fungi</taxon>
        <taxon>Dikarya</taxon>
        <taxon>Ascomycota</taxon>
        <taxon>Pezizomycotina</taxon>
        <taxon>Sordariomycetes</taxon>
        <taxon>Sordariomycetidae</taxon>
        <taxon>Sordariales</taxon>
        <taxon>Lasiosphaeriaceae</taxon>
        <taxon>Cercophora</taxon>
    </lineage>
</organism>
<feature type="region of interest" description="Disordered" evidence="1">
    <location>
        <begin position="344"/>
        <end position="376"/>
    </location>
</feature>
<feature type="region of interest" description="Disordered" evidence="1">
    <location>
        <begin position="168"/>
        <end position="322"/>
    </location>
</feature>
<evidence type="ECO:0000313" key="3">
    <source>
        <dbReference type="Proteomes" id="UP001174997"/>
    </source>
</evidence>
<proteinExistence type="predicted"/>
<feature type="compositionally biased region" description="Low complexity" evidence="1">
    <location>
        <begin position="225"/>
        <end position="246"/>
    </location>
</feature>
<protein>
    <submittedName>
        <fullName evidence="2">Uncharacterized protein</fullName>
    </submittedName>
</protein>
<feature type="compositionally biased region" description="Polar residues" evidence="1">
    <location>
        <begin position="421"/>
        <end position="433"/>
    </location>
</feature>
<keyword evidence="3" id="KW-1185">Reference proteome</keyword>
<feature type="compositionally biased region" description="Low complexity" evidence="1">
    <location>
        <begin position="501"/>
        <end position="521"/>
    </location>
</feature>
<feature type="compositionally biased region" description="Low complexity" evidence="1">
    <location>
        <begin position="639"/>
        <end position="660"/>
    </location>
</feature>
<feature type="compositionally biased region" description="Gly residues" evidence="1">
    <location>
        <begin position="626"/>
        <end position="638"/>
    </location>
</feature>
<feature type="compositionally biased region" description="Basic and acidic residues" evidence="1">
    <location>
        <begin position="434"/>
        <end position="443"/>
    </location>
</feature>
<feature type="compositionally biased region" description="Gly residues" evidence="1">
    <location>
        <begin position="561"/>
        <end position="588"/>
    </location>
</feature>
<evidence type="ECO:0000313" key="2">
    <source>
        <dbReference type="EMBL" id="KAK0669474.1"/>
    </source>
</evidence>